<feature type="transmembrane region" description="Helical" evidence="1">
    <location>
        <begin position="12"/>
        <end position="29"/>
    </location>
</feature>
<name>A0ABU3P040_9FIRM</name>
<evidence type="ECO:0000313" key="2">
    <source>
        <dbReference type="EMBL" id="MDT8902411.1"/>
    </source>
</evidence>
<dbReference type="InterPro" id="IPR048147">
    <property type="entry name" value="CBO0543-like"/>
</dbReference>
<feature type="transmembrane region" description="Helical" evidence="1">
    <location>
        <begin position="159"/>
        <end position="180"/>
    </location>
</feature>
<comment type="caution">
    <text evidence="2">The sequence shown here is derived from an EMBL/GenBank/DDBJ whole genome shotgun (WGS) entry which is preliminary data.</text>
</comment>
<reference evidence="2 3" key="1">
    <citation type="submission" date="2023-07" db="EMBL/GenBank/DDBJ databases">
        <title>The novel representative of Negativicutes class, Anaeroselena agilis gen. nov. sp. nov.</title>
        <authorList>
            <person name="Prokofeva M.I."/>
            <person name="Elcheninov A.G."/>
            <person name="Klyukina A."/>
            <person name="Kublanov I.V."/>
            <person name="Frolov E.N."/>
            <person name="Podosokorskaya O.A."/>
        </authorList>
    </citation>
    <scope>NUCLEOTIDE SEQUENCE [LARGE SCALE GENOMIC DNA]</scope>
    <source>
        <strain evidence="2 3">4137-cl</strain>
    </source>
</reference>
<accession>A0ABU3P040</accession>
<dbReference type="EMBL" id="JAUOZS010000001">
    <property type="protein sequence ID" value="MDT8902411.1"/>
    <property type="molecule type" value="Genomic_DNA"/>
</dbReference>
<protein>
    <submittedName>
        <fullName evidence="2">CBO0543 family protein</fullName>
    </submittedName>
</protein>
<feature type="transmembrane region" description="Helical" evidence="1">
    <location>
        <begin position="78"/>
        <end position="96"/>
    </location>
</feature>
<gene>
    <name evidence="2" type="ORF">Q4T40_14270</name>
</gene>
<dbReference type="RefSeq" id="WP_413780893.1">
    <property type="nucleotide sequence ID" value="NZ_JAUOZS010000001.1"/>
</dbReference>
<keyword evidence="1" id="KW-1133">Transmembrane helix</keyword>
<organism evidence="2 3">
    <name type="scientific">Anaeroselena agilis</name>
    <dbReference type="NCBI Taxonomy" id="3063788"/>
    <lineage>
        <taxon>Bacteria</taxon>
        <taxon>Bacillati</taxon>
        <taxon>Bacillota</taxon>
        <taxon>Negativicutes</taxon>
        <taxon>Acetonemataceae</taxon>
        <taxon>Anaeroselena</taxon>
    </lineage>
</organism>
<feature type="transmembrane region" description="Helical" evidence="1">
    <location>
        <begin position="41"/>
        <end position="58"/>
    </location>
</feature>
<dbReference type="NCBIfam" id="NF041644">
    <property type="entry name" value="CBO0543_fam"/>
    <property type="match status" value="1"/>
</dbReference>
<keyword evidence="1" id="KW-0472">Membrane</keyword>
<evidence type="ECO:0000313" key="3">
    <source>
        <dbReference type="Proteomes" id="UP001254848"/>
    </source>
</evidence>
<dbReference type="Proteomes" id="UP001254848">
    <property type="component" value="Unassembled WGS sequence"/>
</dbReference>
<keyword evidence="1" id="KW-0812">Transmembrane</keyword>
<feature type="transmembrane region" description="Helical" evidence="1">
    <location>
        <begin position="108"/>
        <end position="128"/>
    </location>
</feature>
<evidence type="ECO:0000256" key="1">
    <source>
        <dbReference type="SAM" id="Phobius"/>
    </source>
</evidence>
<keyword evidence="3" id="KW-1185">Reference proteome</keyword>
<sequence>MPGLFRAETVLLLFRVALLAGLFIAVWRWGDWRRWQRYYPTMLFVMAVNLAAAFITYHHPLWDFNPDTLALSETTVELLNTFVSLPANTLIYLSNYPAAGPVRQIRYILAWVLLFGALEAADTLIGGITYFNGWSLGHSILFDCAMFPIIRLHHLRPPLAWLASLAVAVYILSAFGFSGAEMK</sequence>
<proteinExistence type="predicted"/>